<organism evidence="1 2">
    <name type="scientific">Psophocarpus tetragonolobus</name>
    <name type="common">Winged bean</name>
    <name type="synonym">Dolichos tetragonolobus</name>
    <dbReference type="NCBI Taxonomy" id="3891"/>
    <lineage>
        <taxon>Eukaryota</taxon>
        <taxon>Viridiplantae</taxon>
        <taxon>Streptophyta</taxon>
        <taxon>Embryophyta</taxon>
        <taxon>Tracheophyta</taxon>
        <taxon>Spermatophyta</taxon>
        <taxon>Magnoliopsida</taxon>
        <taxon>eudicotyledons</taxon>
        <taxon>Gunneridae</taxon>
        <taxon>Pentapetalae</taxon>
        <taxon>rosids</taxon>
        <taxon>fabids</taxon>
        <taxon>Fabales</taxon>
        <taxon>Fabaceae</taxon>
        <taxon>Papilionoideae</taxon>
        <taxon>50 kb inversion clade</taxon>
        <taxon>NPAAA clade</taxon>
        <taxon>indigoferoid/millettioid clade</taxon>
        <taxon>Phaseoleae</taxon>
        <taxon>Psophocarpus</taxon>
    </lineage>
</organism>
<proteinExistence type="predicted"/>
<gene>
    <name evidence="1" type="ORF">VNO78_07569</name>
</gene>
<reference evidence="1 2" key="1">
    <citation type="submission" date="2024-01" db="EMBL/GenBank/DDBJ databases">
        <title>The genomes of 5 underutilized Papilionoideae crops provide insights into root nodulation and disease resistanc.</title>
        <authorList>
            <person name="Jiang F."/>
        </authorList>
    </citation>
    <scope>NUCLEOTIDE SEQUENCE [LARGE SCALE GENOMIC DNA]</scope>
    <source>
        <strain evidence="1">DUOXIRENSHENG_FW03</strain>
        <tissue evidence="1">Leaves</tissue>
    </source>
</reference>
<accession>A0AAN9T3F1</accession>
<name>A0AAN9T3F1_PSOTE</name>
<dbReference type="EMBL" id="JAYMYS010000002">
    <property type="protein sequence ID" value="KAK7405957.1"/>
    <property type="molecule type" value="Genomic_DNA"/>
</dbReference>
<evidence type="ECO:0000313" key="1">
    <source>
        <dbReference type="EMBL" id="KAK7405957.1"/>
    </source>
</evidence>
<comment type="caution">
    <text evidence="1">The sequence shown here is derived from an EMBL/GenBank/DDBJ whole genome shotgun (WGS) entry which is preliminary data.</text>
</comment>
<dbReference type="Proteomes" id="UP001386955">
    <property type="component" value="Unassembled WGS sequence"/>
</dbReference>
<keyword evidence="2" id="KW-1185">Reference proteome</keyword>
<dbReference type="AlphaFoldDB" id="A0AAN9T3F1"/>
<evidence type="ECO:0000313" key="2">
    <source>
        <dbReference type="Proteomes" id="UP001386955"/>
    </source>
</evidence>
<protein>
    <submittedName>
        <fullName evidence="1">Uncharacterized protein</fullName>
    </submittedName>
</protein>
<sequence>MDPIVVQVLRHTHPPSAEFDENFRNSVFTAETLSKTRSNREFEIEARKNEAESENMCHQMTVTVKFKGCNA</sequence>